<dbReference type="EMBL" id="HF548274">
    <property type="protein sequence ID" value="CCO20903.1"/>
    <property type="molecule type" value="Genomic_DNA"/>
</dbReference>
<proteinExistence type="predicted"/>
<organism evidence="2">
    <name type="scientific">termite gut metagenome</name>
    <dbReference type="NCBI Taxonomy" id="433724"/>
    <lineage>
        <taxon>unclassified sequences</taxon>
        <taxon>metagenomes</taxon>
        <taxon>organismal metagenomes</taxon>
    </lineage>
</organism>
<gene>
    <name evidence="2" type="ORF">BN138_91</name>
</gene>
<evidence type="ECO:0000313" key="2">
    <source>
        <dbReference type="EMBL" id="CCO20903.1"/>
    </source>
</evidence>
<evidence type="ECO:0000256" key="1">
    <source>
        <dbReference type="SAM" id="MobiDB-lite"/>
    </source>
</evidence>
<accession>S0DDB3</accession>
<reference evidence="2" key="1">
    <citation type="submission" date="2012-10" db="EMBL/GenBank/DDBJ databases">
        <authorList>
            <person name="Sandrine L."/>
        </authorList>
    </citation>
    <scope>NUCLEOTIDE SEQUENCE</scope>
</reference>
<protein>
    <submittedName>
        <fullName evidence="2">Uncharacterized protein</fullName>
    </submittedName>
</protein>
<feature type="region of interest" description="Disordered" evidence="1">
    <location>
        <begin position="26"/>
        <end position="45"/>
    </location>
</feature>
<dbReference type="AlphaFoldDB" id="S0DDB3"/>
<sequence>MQNAAFIASKFQPAAGVVQGQGGGIQHGAPVAGQRGGGGEGVAAAQGGLHLGHQHRQVEGFGDEVVGALVQGGYLVHVIGRRGDKQDGYLRFFADFGTPVEAAAVGQGKIQQHQLRGLGAEEG</sequence>
<name>S0DDB3_9ZZZZ</name>
<reference evidence="2" key="2">
    <citation type="journal article" date="2013" name="Biotechnol. Biofuels">
        <title>Mining for hemicellulases in the fungus-growing termite Pseudacanthotermes militaris using functional metagenomics.</title>
        <authorList>
            <person name="Bastien G."/>
            <person name="Arnal G."/>
            <person name="Bozonnet S."/>
            <person name="Laguerre S."/>
            <person name="Ferreira F."/>
            <person name="Faure R."/>
            <person name="Henrissat B."/>
            <person name="Lefevre F."/>
            <person name="Robe P."/>
            <person name="Bouchez O."/>
            <person name="Noirot C."/>
            <person name="Dumon C."/>
            <person name="O'Donohue M."/>
        </authorList>
    </citation>
    <scope>NUCLEOTIDE SEQUENCE</scope>
</reference>